<accession>A0AAP9GU83</accession>
<dbReference type="Proteomes" id="UP000405075">
    <property type="component" value="Chromosome"/>
</dbReference>
<evidence type="ECO:0000313" key="1">
    <source>
        <dbReference type="EMBL" id="QGM27356.1"/>
    </source>
</evidence>
<organism evidence="1 2">
    <name type="scientific">Acinetobacter towneri</name>
    <dbReference type="NCBI Taxonomy" id="202956"/>
    <lineage>
        <taxon>Bacteria</taxon>
        <taxon>Pseudomonadati</taxon>
        <taxon>Pseudomonadota</taxon>
        <taxon>Gammaproteobacteria</taxon>
        <taxon>Moraxellales</taxon>
        <taxon>Moraxellaceae</taxon>
        <taxon>Acinetobacter</taxon>
    </lineage>
</organism>
<dbReference type="EMBL" id="CP046045">
    <property type="protein sequence ID" value="QGM27356.1"/>
    <property type="molecule type" value="Genomic_DNA"/>
</dbReference>
<reference evidence="2" key="1">
    <citation type="submission" date="2019-11" db="EMBL/GenBank/DDBJ databases">
        <title>Escherichia coli 1916D6.</title>
        <authorList>
            <person name="Yao H."/>
            <person name="Du X."/>
            <person name="Yu R."/>
            <person name="Li A."/>
        </authorList>
    </citation>
    <scope>NUCLEOTIDE SEQUENCE [LARGE SCALE GENOMIC DNA]</scope>
    <source>
        <strain evidence="2">19110F47</strain>
    </source>
</reference>
<proteinExistence type="predicted"/>
<dbReference type="AlphaFoldDB" id="A0AAP9GU83"/>
<sequence>MEIRLNNEWVIYSAANDGGVVLGKIPEKAQGGELNTKLISKKYYYSTISGAIQGAMKYASIGSDAKTFMELEHLIKQLVQDCQAAFTKERLAISLSDDVQALVQERDALKAKLKAKVA</sequence>
<protein>
    <recommendedName>
        <fullName evidence="3">DUF5405 domain-containing protein</fullName>
    </recommendedName>
</protein>
<name>A0AAP9GU83_9GAMM</name>
<evidence type="ECO:0000313" key="2">
    <source>
        <dbReference type="Proteomes" id="UP000405075"/>
    </source>
</evidence>
<gene>
    <name evidence="1" type="ORF">GJD93_06550</name>
</gene>
<evidence type="ECO:0008006" key="3">
    <source>
        <dbReference type="Google" id="ProtNLM"/>
    </source>
</evidence>
<dbReference type="RefSeq" id="WP_154320603.1">
    <property type="nucleotide sequence ID" value="NZ_CP046045.1"/>
</dbReference>